<dbReference type="EMBL" id="OE190840">
    <property type="protein sequence ID" value="CAD7579280.1"/>
    <property type="molecule type" value="Genomic_DNA"/>
</dbReference>
<sequence length="138" mass="15396">MSGLVALMTSRADHRIFRHDHELSDNAAIDKALRRQTYSSSVASLVLTDSSQLTSDSQHLGINNLVWELLKAVSCELSVSTKEAMGLLHPALALCLFHGTIFFRNQLLKFSITMSSFVREGEVPKNENDIALLWKPKL</sequence>
<proteinExistence type="predicted"/>
<protein>
    <submittedName>
        <fullName evidence="1">(California timema) hypothetical protein</fullName>
    </submittedName>
</protein>
<dbReference type="AlphaFoldDB" id="A0A7R9PDQ0"/>
<reference evidence="1" key="1">
    <citation type="submission" date="2020-11" db="EMBL/GenBank/DDBJ databases">
        <authorList>
            <person name="Tran Van P."/>
        </authorList>
    </citation>
    <scope>NUCLEOTIDE SEQUENCE</scope>
</reference>
<accession>A0A7R9PDQ0</accession>
<evidence type="ECO:0000313" key="1">
    <source>
        <dbReference type="EMBL" id="CAD7579280.1"/>
    </source>
</evidence>
<gene>
    <name evidence="1" type="ORF">TCMB3V08_LOCUS11814</name>
</gene>
<organism evidence="1">
    <name type="scientific">Timema californicum</name>
    <name type="common">California timema</name>
    <name type="synonym">Walking stick</name>
    <dbReference type="NCBI Taxonomy" id="61474"/>
    <lineage>
        <taxon>Eukaryota</taxon>
        <taxon>Metazoa</taxon>
        <taxon>Ecdysozoa</taxon>
        <taxon>Arthropoda</taxon>
        <taxon>Hexapoda</taxon>
        <taxon>Insecta</taxon>
        <taxon>Pterygota</taxon>
        <taxon>Neoptera</taxon>
        <taxon>Polyneoptera</taxon>
        <taxon>Phasmatodea</taxon>
        <taxon>Timematodea</taxon>
        <taxon>Timematoidea</taxon>
        <taxon>Timematidae</taxon>
        <taxon>Timema</taxon>
    </lineage>
</organism>
<name>A0A7R9PDQ0_TIMCA</name>